<dbReference type="InterPro" id="IPR016024">
    <property type="entry name" value="ARM-type_fold"/>
</dbReference>
<dbReference type="SUPFAM" id="SSF48371">
    <property type="entry name" value="ARM repeat"/>
    <property type="match status" value="1"/>
</dbReference>
<evidence type="ECO:0000256" key="2">
    <source>
        <dbReference type="SAM" id="MobiDB-lite"/>
    </source>
</evidence>
<dbReference type="InterPro" id="IPR000225">
    <property type="entry name" value="Armadillo"/>
</dbReference>
<dbReference type="AlphaFoldDB" id="A0A7S1CKE5"/>
<evidence type="ECO:0000256" key="1">
    <source>
        <dbReference type="PROSITE-ProRule" id="PRU00259"/>
    </source>
</evidence>
<feature type="repeat" description="ARM" evidence="1">
    <location>
        <begin position="229"/>
        <end position="271"/>
    </location>
</feature>
<gene>
    <name evidence="3" type="ORF">BSP0115_LOCUS15029</name>
</gene>
<dbReference type="InterPro" id="IPR042856">
    <property type="entry name" value="RSP14"/>
</dbReference>
<dbReference type="PANTHER" id="PTHR15599:SF3">
    <property type="entry name" value="ARMADILLO REPEAT-CONTAINING DOMAIN-CONTAINING PROTEIN"/>
    <property type="match status" value="1"/>
</dbReference>
<feature type="compositionally biased region" description="Low complexity" evidence="2">
    <location>
        <begin position="16"/>
        <end position="28"/>
    </location>
</feature>
<dbReference type="SMART" id="SM00185">
    <property type="entry name" value="ARM"/>
    <property type="match status" value="4"/>
</dbReference>
<name>A0A7S1CKE5_9STRA</name>
<feature type="repeat" description="ARM" evidence="1">
    <location>
        <begin position="270"/>
        <end position="312"/>
    </location>
</feature>
<dbReference type="Gene3D" id="1.25.10.10">
    <property type="entry name" value="Leucine-rich Repeat Variant"/>
    <property type="match status" value="1"/>
</dbReference>
<feature type="repeat" description="ARM" evidence="1">
    <location>
        <begin position="188"/>
        <end position="215"/>
    </location>
</feature>
<dbReference type="EMBL" id="HBFS01022382">
    <property type="protein sequence ID" value="CAD8921767.1"/>
    <property type="molecule type" value="Transcribed_RNA"/>
</dbReference>
<feature type="region of interest" description="Disordered" evidence="2">
    <location>
        <begin position="16"/>
        <end position="54"/>
    </location>
</feature>
<protein>
    <recommendedName>
        <fullName evidence="4">Armadillo repeat-containing protein 8</fullName>
    </recommendedName>
</protein>
<dbReference type="PANTHER" id="PTHR15599">
    <property type="entry name" value="RTDR1"/>
    <property type="match status" value="1"/>
</dbReference>
<proteinExistence type="predicted"/>
<accession>A0A7S1CKE5</accession>
<dbReference type="InterPro" id="IPR011989">
    <property type="entry name" value="ARM-like"/>
</dbReference>
<organism evidence="3">
    <name type="scientific">Bicosoecida sp. CB-2014</name>
    <dbReference type="NCBI Taxonomy" id="1486930"/>
    <lineage>
        <taxon>Eukaryota</taxon>
        <taxon>Sar</taxon>
        <taxon>Stramenopiles</taxon>
        <taxon>Bigyra</taxon>
        <taxon>Opalozoa</taxon>
        <taxon>Bicosoecida</taxon>
    </lineage>
</organism>
<reference evidence="3" key="1">
    <citation type="submission" date="2021-01" db="EMBL/GenBank/DDBJ databases">
        <authorList>
            <person name="Corre E."/>
            <person name="Pelletier E."/>
            <person name="Niang G."/>
            <person name="Scheremetjew M."/>
            <person name="Finn R."/>
            <person name="Kale V."/>
            <person name="Holt S."/>
            <person name="Cochrane G."/>
            <person name="Meng A."/>
            <person name="Brown T."/>
            <person name="Cohen L."/>
        </authorList>
    </citation>
    <scope>NUCLEOTIDE SEQUENCE</scope>
    <source>
        <strain evidence="3">Ms1</strain>
    </source>
</reference>
<dbReference type="Pfam" id="PF00514">
    <property type="entry name" value="Arm"/>
    <property type="match status" value="3"/>
</dbReference>
<dbReference type="PROSITE" id="PS50176">
    <property type="entry name" value="ARM_REPEAT"/>
    <property type="match status" value="3"/>
</dbReference>
<evidence type="ECO:0000313" key="3">
    <source>
        <dbReference type="EMBL" id="CAD8921767.1"/>
    </source>
</evidence>
<evidence type="ECO:0008006" key="4">
    <source>
        <dbReference type="Google" id="ProtNLM"/>
    </source>
</evidence>
<sequence length="379" mass="39372">MAAGYGALHASLSASSFRRTVSSSGVELLDSEDSSDDGRGGAGGGKEEYKETPSMDTINAYMRVNPRADVADRSSLLDMLDAFVVGNEAAADSPNLRGADADDMAALTRLLGAAHASGDAELAEVLLCMFKILLRKLGNRRGIGEIGIKTIVNVMRDPPNGKVAKAGANVMLNLCYESDNVDTVLDMGGADPLVRLLQSPDEDLCASACGALQSVCFQRRGRDIARDLGATELVVGLLEAKNTTLLARAVGALHNLSSDPASIDLIRDAGGAVRLVRLLRVPSAPVCSSAAGAIQNLSREPLSREEIREADAVPALIDLLFAGEAASQAHAAGALLNIIGPTLGSEDPSNPKRQAFKALLSDSIAIGAVAKVMTVAPME</sequence>